<dbReference type="OrthoDB" id="413361at2759"/>
<evidence type="ECO:0000256" key="1">
    <source>
        <dbReference type="SAM" id="Phobius"/>
    </source>
</evidence>
<evidence type="ECO:0000313" key="2">
    <source>
        <dbReference type="EMBL" id="KAH7287987.1"/>
    </source>
</evidence>
<dbReference type="EMBL" id="CM035436">
    <property type="protein sequence ID" value="KAH7287987.1"/>
    <property type="molecule type" value="Genomic_DNA"/>
</dbReference>
<sequence length="170" mass="19705">MTDMGPLHFCLGIQVFQDPTTKSITLSQRSYIHSILFKYHVDACNGIDTPLPVALKHITPKTHEKTPSYPYTNVLDSIQYLVSCTRLYICFTTNFLSRHMHNPSSLHVMYLKQLLRYLKRTNDLSLTYKYNPSNFFLFVYLTLIGEVILALGNQHQATYFYLLLNSLMAK</sequence>
<keyword evidence="1" id="KW-0472">Membrane</keyword>
<feature type="transmembrane region" description="Helical" evidence="1">
    <location>
        <begin position="135"/>
        <end position="152"/>
    </location>
</feature>
<reference evidence="2" key="1">
    <citation type="submission" date="2021-08" db="EMBL/GenBank/DDBJ databases">
        <title>WGS assembly of Ceratopteris richardii.</title>
        <authorList>
            <person name="Marchant D.B."/>
            <person name="Chen G."/>
            <person name="Jenkins J."/>
            <person name="Shu S."/>
            <person name="Leebens-Mack J."/>
            <person name="Grimwood J."/>
            <person name="Schmutz J."/>
            <person name="Soltis P."/>
            <person name="Soltis D."/>
            <person name="Chen Z.-H."/>
        </authorList>
    </citation>
    <scope>NUCLEOTIDE SEQUENCE</scope>
    <source>
        <strain evidence="2">Whitten #5841</strain>
        <tissue evidence="2">Leaf</tissue>
    </source>
</reference>
<keyword evidence="3" id="KW-1185">Reference proteome</keyword>
<accession>A0A8T2QVT0</accession>
<comment type="caution">
    <text evidence="2">The sequence shown here is derived from an EMBL/GenBank/DDBJ whole genome shotgun (WGS) entry which is preliminary data.</text>
</comment>
<dbReference type="AlphaFoldDB" id="A0A8T2QVT0"/>
<keyword evidence="1" id="KW-0812">Transmembrane</keyword>
<proteinExistence type="predicted"/>
<dbReference type="Proteomes" id="UP000825935">
    <property type="component" value="Chromosome 31"/>
</dbReference>
<keyword evidence="1" id="KW-1133">Transmembrane helix</keyword>
<evidence type="ECO:0008006" key="4">
    <source>
        <dbReference type="Google" id="ProtNLM"/>
    </source>
</evidence>
<evidence type="ECO:0000313" key="3">
    <source>
        <dbReference type="Proteomes" id="UP000825935"/>
    </source>
</evidence>
<gene>
    <name evidence="2" type="ORF">KP509_31G006200</name>
</gene>
<protein>
    <recommendedName>
        <fullName evidence="4">Reverse transcriptase Ty1/copia-type domain-containing protein</fullName>
    </recommendedName>
</protein>
<organism evidence="2 3">
    <name type="scientific">Ceratopteris richardii</name>
    <name type="common">Triangle waterfern</name>
    <dbReference type="NCBI Taxonomy" id="49495"/>
    <lineage>
        <taxon>Eukaryota</taxon>
        <taxon>Viridiplantae</taxon>
        <taxon>Streptophyta</taxon>
        <taxon>Embryophyta</taxon>
        <taxon>Tracheophyta</taxon>
        <taxon>Polypodiopsida</taxon>
        <taxon>Polypodiidae</taxon>
        <taxon>Polypodiales</taxon>
        <taxon>Pteridineae</taxon>
        <taxon>Pteridaceae</taxon>
        <taxon>Parkerioideae</taxon>
        <taxon>Ceratopteris</taxon>
    </lineage>
</organism>
<name>A0A8T2QVT0_CERRI</name>